<dbReference type="InterPro" id="IPR018673">
    <property type="entry name" value="DUF2141"/>
</dbReference>
<feature type="chain" id="PRO_5009916259" evidence="1">
    <location>
        <begin position="19"/>
        <end position="136"/>
    </location>
</feature>
<organism evidence="2 3">
    <name type="scientific">Mesonia phycicola</name>
    <dbReference type="NCBI Taxonomy" id="579105"/>
    <lineage>
        <taxon>Bacteria</taxon>
        <taxon>Pseudomonadati</taxon>
        <taxon>Bacteroidota</taxon>
        <taxon>Flavobacteriia</taxon>
        <taxon>Flavobacteriales</taxon>
        <taxon>Flavobacteriaceae</taxon>
        <taxon>Mesonia</taxon>
    </lineage>
</organism>
<dbReference type="STRING" id="579105.SAMN04488096_102378"/>
<feature type="signal peptide" evidence="1">
    <location>
        <begin position="1"/>
        <end position="18"/>
    </location>
</feature>
<dbReference type="Pfam" id="PF09912">
    <property type="entry name" value="DUF2141"/>
    <property type="match status" value="1"/>
</dbReference>
<dbReference type="EMBL" id="FQYY01000002">
    <property type="protein sequence ID" value="SHI56297.1"/>
    <property type="molecule type" value="Genomic_DNA"/>
</dbReference>
<gene>
    <name evidence="2" type="ORF">SAMN04488096_102378</name>
</gene>
<dbReference type="Proteomes" id="UP000184225">
    <property type="component" value="Unassembled WGS sequence"/>
</dbReference>
<keyword evidence="3" id="KW-1185">Reference proteome</keyword>
<proteinExistence type="predicted"/>
<reference evidence="2 3" key="1">
    <citation type="submission" date="2016-11" db="EMBL/GenBank/DDBJ databases">
        <authorList>
            <person name="Jaros S."/>
            <person name="Januszkiewicz K."/>
            <person name="Wedrychowicz H."/>
        </authorList>
    </citation>
    <scope>NUCLEOTIDE SEQUENCE [LARGE SCALE GENOMIC DNA]</scope>
    <source>
        <strain evidence="2 3">DSM 21425</strain>
    </source>
</reference>
<keyword evidence="1" id="KW-0732">Signal</keyword>
<evidence type="ECO:0000313" key="2">
    <source>
        <dbReference type="EMBL" id="SHI56297.1"/>
    </source>
</evidence>
<name>A0A1M6C5H3_9FLAO</name>
<dbReference type="RefSeq" id="WP_073148723.1">
    <property type="nucleotide sequence ID" value="NZ_FQYY01000002.1"/>
</dbReference>
<evidence type="ECO:0000313" key="3">
    <source>
        <dbReference type="Proteomes" id="UP000184225"/>
    </source>
</evidence>
<evidence type="ECO:0000256" key="1">
    <source>
        <dbReference type="SAM" id="SignalP"/>
    </source>
</evidence>
<dbReference type="OrthoDB" id="9788332at2"/>
<protein>
    <submittedName>
        <fullName evidence="2">Uncharacterized conserved protein, DUF2141 family</fullName>
    </submittedName>
</protein>
<dbReference type="AlphaFoldDB" id="A0A1M6C5H3"/>
<sequence length="136" mass="15248">MKTVLICVMLALGKIVIAQETATITIEVENISNDNGHLIVGMYTEDNFLKSKPEYSQQVKIKDGKATIVFNDVPVGEYGVSSFHDANDNQQMDFEPTGMPKEDYGLSNNPMLYGPPNWNDAKFQLLKGENKITIRY</sequence>
<accession>A0A1M6C5H3</accession>